<dbReference type="NCBIfam" id="NF047751">
    <property type="entry name" value="HepT_toxin"/>
    <property type="match status" value="1"/>
</dbReference>
<dbReference type="GO" id="GO:0016787">
    <property type="term" value="F:hydrolase activity"/>
    <property type="evidence" value="ECO:0007669"/>
    <property type="project" value="UniProtKB-KW"/>
</dbReference>
<dbReference type="GO" id="GO:0110001">
    <property type="term" value="C:toxin-antitoxin complex"/>
    <property type="evidence" value="ECO:0007669"/>
    <property type="project" value="InterPro"/>
</dbReference>
<dbReference type="PANTHER" id="PTHR33397:SF3">
    <property type="entry name" value="MRNA NUCLEASE HEPT"/>
    <property type="match status" value="1"/>
</dbReference>
<dbReference type="Gene3D" id="1.20.120.580">
    <property type="entry name" value="bsu32300-like"/>
    <property type="match status" value="1"/>
</dbReference>
<keyword evidence="1" id="KW-1277">Toxin-antitoxin system</keyword>
<keyword evidence="3" id="KW-0378">Hydrolase</keyword>
<evidence type="ECO:0008006" key="7">
    <source>
        <dbReference type="Google" id="ProtNLM"/>
    </source>
</evidence>
<name>A0A2H0REH9_9BACT</name>
<evidence type="ECO:0000313" key="5">
    <source>
        <dbReference type="EMBL" id="PIR44949.1"/>
    </source>
</evidence>
<dbReference type="InterPro" id="IPR037038">
    <property type="entry name" value="HepT-like_sf"/>
</dbReference>
<keyword evidence="2" id="KW-0540">Nuclease</keyword>
<evidence type="ECO:0000256" key="2">
    <source>
        <dbReference type="ARBA" id="ARBA00022722"/>
    </source>
</evidence>
<dbReference type="AlphaFoldDB" id="A0A2H0REH9"/>
<proteinExistence type="inferred from homology"/>
<evidence type="ECO:0000256" key="4">
    <source>
        <dbReference type="ARBA" id="ARBA00024207"/>
    </source>
</evidence>
<evidence type="ECO:0000256" key="1">
    <source>
        <dbReference type="ARBA" id="ARBA00022649"/>
    </source>
</evidence>
<comment type="caution">
    <text evidence="5">The sequence shown here is derived from an EMBL/GenBank/DDBJ whole genome shotgun (WGS) entry which is preliminary data.</text>
</comment>
<dbReference type="Proteomes" id="UP000228767">
    <property type="component" value="Unassembled WGS sequence"/>
</dbReference>
<evidence type="ECO:0000313" key="6">
    <source>
        <dbReference type="Proteomes" id="UP000228767"/>
    </source>
</evidence>
<dbReference type="InterPro" id="IPR052379">
    <property type="entry name" value="Type_VII_TA_RNase"/>
</dbReference>
<organism evidence="5 6">
    <name type="scientific">Candidatus Vogelbacteria bacterium CG10_big_fil_rev_8_21_14_0_10_51_16</name>
    <dbReference type="NCBI Taxonomy" id="1975045"/>
    <lineage>
        <taxon>Bacteria</taxon>
        <taxon>Candidatus Vogeliibacteriota</taxon>
    </lineage>
</organism>
<gene>
    <name evidence="5" type="ORF">COV10_01955</name>
</gene>
<dbReference type="Pfam" id="PF01934">
    <property type="entry name" value="HepT-like"/>
    <property type="match status" value="1"/>
</dbReference>
<dbReference type="EMBL" id="PCYI01000014">
    <property type="protein sequence ID" value="PIR44949.1"/>
    <property type="molecule type" value="Genomic_DNA"/>
</dbReference>
<protein>
    <recommendedName>
        <fullName evidence="7">DUF86 domain-containing protein</fullName>
    </recommendedName>
</protein>
<sequence>MDKDFIEAKIENIGLYLKGIMPLLERETAIIVHDDLVRSAIERKAQLIVDAAIDINTYIITTHKFRTPDDYFNTFIILGEEQILDEIFARKIAASVRFRNQIVHNYEKMSKTEMVDKIKENIEDYRTYVKEILAYIERNKQAPSP</sequence>
<reference evidence="5 6" key="1">
    <citation type="submission" date="2017-09" db="EMBL/GenBank/DDBJ databases">
        <title>Depth-based differentiation of microbial function through sediment-hosted aquifers and enrichment of novel symbionts in the deep terrestrial subsurface.</title>
        <authorList>
            <person name="Probst A.J."/>
            <person name="Ladd B."/>
            <person name="Jarett J.K."/>
            <person name="Geller-Mcgrath D.E."/>
            <person name="Sieber C.M."/>
            <person name="Emerson J.B."/>
            <person name="Anantharaman K."/>
            <person name="Thomas B.C."/>
            <person name="Malmstrom R."/>
            <person name="Stieglmeier M."/>
            <person name="Klingl A."/>
            <person name="Woyke T."/>
            <person name="Ryan C.M."/>
            <person name="Banfield J.F."/>
        </authorList>
    </citation>
    <scope>NUCLEOTIDE SEQUENCE [LARGE SCALE GENOMIC DNA]</scope>
    <source>
        <strain evidence="5">CG10_big_fil_rev_8_21_14_0_10_51_16</strain>
    </source>
</reference>
<accession>A0A2H0REH9</accession>
<dbReference type="GO" id="GO:0004540">
    <property type="term" value="F:RNA nuclease activity"/>
    <property type="evidence" value="ECO:0007669"/>
    <property type="project" value="InterPro"/>
</dbReference>
<evidence type="ECO:0000256" key="3">
    <source>
        <dbReference type="ARBA" id="ARBA00022801"/>
    </source>
</evidence>
<dbReference type="InterPro" id="IPR008201">
    <property type="entry name" value="HepT-like"/>
</dbReference>
<comment type="similarity">
    <text evidence="4">Belongs to the HepT RNase toxin family.</text>
</comment>
<dbReference type="PANTHER" id="PTHR33397">
    <property type="entry name" value="UPF0331 PROTEIN YUTE"/>
    <property type="match status" value="1"/>
</dbReference>